<gene>
    <name evidence="1" type="ORF">HMPREF9555_00413</name>
</gene>
<sequence length="91" mass="10677">MREIAALLCGSLSLLFYRSQKNSIFILYNNHTYRIEKYRADDGRAPSKNYLAKLKNVDEGAYKVLKTIRNLKPRKIDNIFYVNYLASLKKI</sequence>
<comment type="caution">
    <text evidence="1">The sequence shown here is derived from an EMBL/GenBank/DDBJ whole genome shotgun (WGS) entry which is preliminary data.</text>
</comment>
<dbReference type="EMBL" id="AECV01000001">
    <property type="protein sequence ID" value="EFW30784.1"/>
    <property type="molecule type" value="Genomic_DNA"/>
</dbReference>
<keyword evidence="2" id="KW-1185">Reference proteome</keyword>
<dbReference type="STRING" id="749551.HMPREF9555_00413"/>
<protein>
    <submittedName>
        <fullName evidence="1">Uncharacterized protein</fullName>
    </submittedName>
</protein>
<proteinExistence type="predicted"/>
<dbReference type="AlphaFoldDB" id="E7N0C0"/>
<organism evidence="1 2">
    <name type="scientific">Selenomonas artemidis F0399</name>
    <dbReference type="NCBI Taxonomy" id="749551"/>
    <lineage>
        <taxon>Bacteria</taxon>
        <taxon>Bacillati</taxon>
        <taxon>Bacillota</taxon>
        <taxon>Negativicutes</taxon>
        <taxon>Selenomonadales</taxon>
        <taxon>Selenomonadaceae</taxon>
        <taxon>Selenomonas</taxon>
    </lineage>
</organism>
<reference evidence="1 2" key="1">
    <citation type="submission" date="2010-08" db="EMBL/GenBank/DDBJ databases">
        <authorList>
            <person name="Weinstock G."/>
            <person name="Sodergren E."/>
            <person name="Clifton S."/>
            <person name="Fulton L."/>
            <person name="Fulton B."/>
            <person name="Courtney L."/>
            <person name="Fronick C."/>
            <person name="Harrison M."/>
            <person name="Strong C."/>
            <person name="Farmer C."/>
            <person name="Delahaunty K."/>
            <person name="Markovic C."/>
            <person name="Hall O."/>
            <person name="Minx P."/>
            <person name="Tomlinson C."/>
            <person name="Mitreva M."/>
            <person name="Hou S."/>
            <person name="Chen J."/>
            <person name="Wollam A."/>
            <person name="Pepin K.H."/>
            <person name="Johnson M."/>
            <person name="Bhonagiri V."/>
            <person name="Zhang X."/>
            <person name="Suruliraj S."/>
            <person name="Warren W."/>
            <person name="Chinwalla A."/>
            <person name="Mardis E.R."/>
            <person name="Wilson R.K."/>
        </authorList>
    </citation>
    <scope>NUCLEOTIDE SEQUENCE [LARGE SCALE GENOMIC DNA]</scope>
    <source>
        <strain evidence="1 2">F0399</strain>
    </source>
</reference>
<evidence type="ECO:0000313" key="2">
    <source>
        <dbReference type="Proteomes" id="UP000004633"/>
    </source>
</evidence>
<dbReference type="Proteomes" id="UP000004633">
    <property type="component" value="Unassembled WGS sequence"/>
</dbReference>
<accession>E7N0C0</accession>
<evidence type="ECO:0000313" key="1">
    <source>
        <dbReference type="EMBL" id="EFW30784.1"/>
    </source>
</evidence>
<dbReference type="HOGENOM" id="CLU_2425236_0_0_9"/>
<name>E7N0C0_9FIRM</name>